<sequence length="118" mass="13675">FMKFDLTSETFRAYVPLIVKNLRPTARTAHCSPLRRAPAAIPELTIFTASRTLQGKEIRKEITGEVAGLYHDLDAGFAPMNFMFPWFPFLQNKRRDAAQRKKAQIYMDIITDPRQKSW</sequence>
<dbReference type="EMBL" id="ML121555">
    <property type="protein sequence ID" value="RPB22012.1"/>
    <property type="molecule type" value="Genomic_DNA"/>
</dbReference>
<evidence type="ECO:0000313" key="2">
    <source>
        <dbReference type="Proteomes" id="UP000267821"/>
    </source>
</evidence>
<dbReference type="Gene3D" id="1.10.630.10">
    <property type="entry name" value="Cytochrome P450"/>
    <property type="match status" value="1"/>
</dbReference>
<dbReference type="AlphaFoldDB" id="A0A3N4LKV7"/>
<reference evidence="1 2" key="1">
    <citation type="journal article" date="2018" name="Nat. Ecol. Evol.">
        <title>Pezizomycetes genomes reveal the molecular basis of ectomycorrhizal truffle lifestyle.</title>
        <authorList>
            <person name="Murat C."/>
            <person name="Payen T."/>
            <person name="Noel B."/>
            <person name="Kuo A."/>
            <person name="Morin E."/>
            <person name="Chen J."/>
            <person name="Kohler A."/>
            <person name="Krizsan K."/>
            <person name="Balestrini R."/>
            <person name="Da Silva C."/>
            <person name="Montanini B."/>
            <person name="Hainaut M."/>
            <person name="Levati E."/>
            <person name="Barry K.W."/>
            <person name="Belfiori B."/>
            <person name="Cichocki N."/>
            <person name="Clum A."/>
            <person name="Dockter R.B."/>
            <person name="Fauchery L."/>
            <person name="Guy J."/>
            <person name="Iotti M."/>
            <person name="Le Tacon F."/>
            <person name="Lindquist E.A."/>
            <person name="Lipzen A."/>
            <person name="Malagnac F."/>
            <person name="Mello A."/>
            <person name="Molinier V."/>
            <person name="Miyauchi S."/>
            <person name="Poulain J."/>
            <person name="Riccioni C."/>
            <person name="Rubini A."/>
            <person name="Sitrit Y."/>
            <person name="Splivallo R."/>
            <person name="Traeger S."/>
            <person name="Wang M."/>
            <person name="Zifcakova L."/>
            <person name="Wipf D."/>
            <person name="Zambonelli A."/>
            <person name="Paolocci F."/>
            <person name="Nowrousian M."/>
            <person name="Ottonello S."/>
            <person name="Baldrian P."/>
            <person name="Spatafora J.W."/>
            <person name="Henrissat B."/>
            <person name="Nagy L.G."/>
            <person name="Aury J.M."/>
            <person name="Wincker P."/>
            <person name="Grigoriev I.V."/>
            <person name="Bonfante P."/>
            <person name="Martin F.M."/>
        </authorList>
    </citation>
    <scope>NUCLEOTIDE SEQUENCE [LARGE SCALE GENOMIC DNA]</scope>
    <source>
        <strain evidence="1 2">ATCC MYA-4762</strain>
    </source>
</reference>
<dbReference type="OrthoDB" id="1055148at2759"/>
<dbReference type="InterPro" id="IPR036396">
    <property type="entry name" value="Cyt_P450_sf"/>
</dbReference>
<dbReference type="GO" id="GO:0020037">
    <property type="term" value="F:heme binding"/>
    <property type="evidence" value="ECO:0007669"/>
    <property type="project" value="InterPro"/>
</dbReference>
<dbReference type="Proteomes" id="UP000267821">
    <property type="component" value="Unassembled WGS sequence"/>
</dbReference>
<protein>
    <recommendedName>
        <fullName evidence="3">Cytochrome P450</fullName>
    </recommendedName>
</protein>
<evidence type="ECO:0000313" key="1">
    <source>
        <dbReference type="EMBL" id="RPB22012.1"/>
    </source>
</evidence>
<organism evidence="1 2">
    <name type="scientific">Terfezia boudieri ATCC MYA-4762</name>
    <dbReference type="NCBI Taxonomy" id="1051890"/>
    <lineage>
        <taxon>Eukaryota</taxon>
        <taxon>Fungi</taxon>
        <taxon>Dikarya</taxon>
        <taxon>Ascomycota</taxon>
        <taxon>Pezizomycotina</taxon>
        <taxon>Pezizomycetes</taxon>
        <taxon>Pezizales</taxon>
        <taxon>Pezizaceae</taxon>
        <taxon>Terfezia</taxon>
    </lineage>
</organism>
<evidence type="ECO:0008006" key="3">
    <source>
        <dbReference type="Google" id="ProtNLM"/>
    </source>
</evidence>
<dbReference type="GO" id="GO:0004497">
    <property type="term" value="F:monooxygenase activity"/>
    <property type="evidence" value="ECO:0007669"/>
    <property type="project" value="InterPro"/>
</dbReference>
<keyword evidence="2" id="KW-1185">Reference proteome</keyword>
<dbReference type="STRING" id="1051890.A0A3N4LKV7"/>
<dbReference type="InParanoid" id="A0A3N4LKV7"/>
<gene>
    <name evidence="1" type="ORF">L211DRAFT_789500</name>
</gene>
<proteinExistence type="predicted"/>
<feature type="non-terminal residue" evidence="1">
    <location>
        <position position="1"/>
    </location>
</feature>
<name>A0A3N4LKV7_9PEZI</name>
<dbReference type="GO" id="GO:0016705">
    <property type="term" value="F:oxidoreductase activity, acting on paired donors, with incorporation or reduction of molecular oxygen"/>
    <property type="evidence" value="ECO:0007669"/>
    <property type="project" value="InterPro"/>
</dbReference>
<dbReference type="GO" id="GO:0005506">
    <property type="term" value="F:iron ion binding"/>
    <property type="evidence" value="ECO:0007669"/>
    <property type="project" value="InterPro"/>
</dbReference>
<accession>A0A3N4LKV7</accession>